<comment type="caution">
    <text evidence="1">The sequence shown here is derived from an EMBL/GenBank/DDBJ whole genome shotgun (WGS) entry which is preliminary data.</text>
</comment>
<accession>A0ACA9LB08</accession>
<evidence type="ECO:0000313" key="2">
    <source>
        <dbReference type="Proteomes" id="UP000789525"/>
    </source>
</evidence>
<name>A0ACA9LB08_9GLOM</name>
<reference evidence="1" key="1">
    <citation type="submission" date="2021-06" db="EMBL/GenBank/DDBJ databases">
        <authorList>
            <person name="Kallberg Y."/>
            <person name="Tangrot J."/>
            <person name="Rosling A."/>
        </authorList>
    </citation>
    <scope>NUCLEOTIDE SEQUENCE</scope>
    <source>
        <strain evidence="1">CL356</strain>
    </source>
</reference>
<protein>
    <submittedName>
        <fullName evidence="1">3784_t:CDS:1</fullName>
    </submittedName>
</protein>
<gene>
    <name evidence="1" type="ORF">ACOLOM_LOCUS3642</name>
</gene>
<evidence type="ECO:0000313" key="1">
    <source>
        <dbReference type="EMBL" id="CAG8520758.1"/>
    </source>
</evidence>
<proteinExistence type="predicted"/>
<dbReference type="Proteomes" id="UP000789525">
    <property type="component" value="Unassembled WGS sequence"/>
</dbReference>
<keyword evidence="2" id="KW-1185">Reference proteome</keyword>
<dbReference type="EMBL" id="CAJVPT010005511">
    <property type="protein sequence ID" value="CAG8520758.1"/>
    <property type="molecule type" value="Genomic_DNA"/>
</dbReference>
<organism evidence="1 2">
    <name type="scientific">Acaulospora colombiana</name>
    <dbReference type="NCBI Taxonomy" id="27376"/>
    <lineage>
        <taxon>Eukaryota</taxon>
        <taxon>Fungi</taxon>
        <taxon>Fungi incertae sedis</taxon>
        <taxon>Mucoromycota</taxon>
        <taxon>Glomeromycotina</taxon>
        <taxon>Glomeromycetes</taxon>
        <taxon>Diversisporales</taxon>
        <taxon>Acaulosporaceae</taxon>
        <taxon>Acaulospora</taxon>
    </lineage>
</organism>
<sequence>MHMCRDSDWHFVDAVDRQNMSPFGAKPPEGRGFSHSTIMLYFQKHSQDLRWLDRSSVKFAVQTPQSSSLDNSRFCGASSCDETRRVKTQLLPPLQLPSFIGLLAQTAVFKCPQGETDIAPARNANVPGLLLLPPPSSRQDLLLPDVCTGSIYVLYTKEHLVTTMHQWGISSPEYSTLITKFGAMFVAGLVALAFGVSALPASIDFGSLPEGFTVVDGSIRPVSGGTLGIYIPRSDVTPPAGFNMEIDILQNVDLFPVVSMEVVALLDPPTMS</sequence>